<proteinExistence type="inferred from homology"/>
<dbReference type="PANTHER" id="PTHR30118">
    <property type="entry name" value="HTH-TYPE TRANSCRIPTIONAL REGULATOR LEUO-RELATED"/>
    <property type="match status" value="1"/>
</dbReference>
<evidence type="ECO:0000259" key="5">
    <source>
        <dbReference type="PROSITE" id="PS50931"/>
    </source>
</evidence>
<dbReference type="OrthoDB" id="8839911at2"/>
<dbReference type="InterPro" id="IPR050389">
    <property type="entry name" value="LysR-type_TF"/>
</dbReference>
<evidence type="ECO:0000256" key="1">
    <source>
        <dbReference type="ARBA" id="ARBA00009437"/>
    </source>
</evidence>
<evidence type="ECO:0000313" key="7">
    <source>
        <dbReference type="Proteomes" id="UP000282060"/>
    </source>
</evidence>
<accession>A0A3S0I897</accession>
<dbReference type="InterPro" id="IPR036390">
    <property type="entry name" value="WH_DNA-bd_sf"/>
</dbReference>
<evidence type="ECO:0000313" key="6">
    <source>
        <dbReference type="EMBL" id="RTR29713.1"/>
    </source>
</evidence>
<dbReference type="InterPro" id="IPR036388">
    <property type="entry name" value="WH-like_DNA-bd_sf"/>
</dbReference>
<dbReference type="PANTHER" id="PTHR30118:SF7">
    <property type="entry name" value="TRANSCRIPTIONAL REGULATOR LYSR FAMILY"/>
    <property type="match status" value="1"/>
</dbReference>
<keyword evidence="3" id="KW-0238">DNA-binding</keyword>
<dbReference type="EMBL" id="RXNV01000009">
    <property type="protein sequence ID" value="RTR29713.1"/>
    <property type="molecule type" value="Genomic_DNA"/>
</dbReference>
<feature type="domain" description="HTH lysR-type" evidence="5">
    <location>
        <begin position="13"/>
        <end position="65"/>
    </location>
</feature>
<dbReference type="Gene3D" id="1.10.10.10">
    <property type="entry name" value="Winged helix-like DNA-binding domain superfamily/Winged helix DNA-binding domain"/>
    <property type="match status" value="1"/>
</dbReference>
<dbReference type="Proteomes" id="UP000282060">
    <property type="component" value="Unassembled WGS sequence"/>
</dbReference>
<evidence type="ECO:0000256" key="3">
    <source>
        <dbReference type="ARBA" id="ARBA00023125"/>
    </source>
</evidence>
<dbReference type="InterPro" id="IPR000847">
    <property type="entry name" value="LysR_HTH_N"/>
</dbReference>
<dbReference type="AlphaFoldDB" id="A0A3S0I897"/>
<dbReference type="RefSeq" id="WP_126507128.1">
    <property type="nucleotide sequence ID" value="NZ_RXNV01000009.1"/>
</dbReference>
<dbReference type="Gene3D" id="3.40.190.10">
    <property type="entry name" value="Periplasmic binding protein-like II"/>
    <property type="match status" value="2"/>
</dbReference>
<gene>
    <name evidence="6" type="ORF">EKG39_16730</name>
</gene>
<dbReference type="Pfam" id="PF00126">
    <property type="entry name" value="HTH_1"/>
    <property type="match status" value="1"/>
</dbReference>
<dbReference type="GO" id="GO:0003677">
    <property type="term" value="F:DNA binding"/>
    <property type="evidence" value="ECO:0007669"/>
    <property type="project" value="UniProtKB-KW"/>
</dbReference>
<keyword evidence="7" id="KW-1185">Reference proteome</keyword>
<dbReference type="SUPFAM" id="SSF46785">
    <property type="entry name" value="Winged helix' DNA-binding domain"/>
    <property type="match status" value="1"/>
</dbReference>
<sequence>MLKKVNRLDYFTLMVLVGLVELKNGSAVADKLHTTQSKVSRALNCLREVLDDELFIRQKYGFEPNSVALRIYPMAQSILEQYDKIISTTRNTVVAPYELTVAAHEQWSMMVFNCVTHQCCCVEGGVNVNVQPWTENVSERLCQGKIDCSISIEPIRHEMVDDVNIGDITHFFLVARVGHPILTSADPLTDMFDYKLGLVNSNLQNNRLHRIEEYAHEQGIKLRIALKSPSLRMIVDHASRTEDVCVLSSAMAYEYFEDRDDVGFIDISAQWRDSVEQQPESYFLHCHRSVTPLLAQCMARLLTEKLIEIQHHYESSQGLASTPVKPGLSVLF</sequence>
<keyword evidence="4" id="KW-0804">Transcription</keyword>
<protein>
    <submittedName>
        <fullName evidence="6">LysR family transcriptional regulator</fullName>
    </submittedName>
</protein>
<comment type="similarity">
    <text evidence="1">Belongs to the LysR transcriptional regulatory family.</text>
</comment>
<dbReference type="InterPro" id="IPR005119">
    <property type="entry name" value="LysR_subst-bd"/>
</dbReference>
<comment type="caution">
    <text evidence="6">The sequence shown here is derived from an EMBL/GenBank/DDBJ whole genome shotgun (WGS) entry which is preliminary data.</text>
</comment>
<evidence type="ECO:0000256" key="4">
    <source>
        <dbReference type="ARBA" id="ARBA00023163"/>
    </source>
</evidence>
<reference evidence="6 7" key="1">
    <citation type="submission" date="2018-12" db="EMBL/GenBank/DDBJ databases">
        <authorList>
            <person name="Yu L."/>
        </authorList>
    </citation>
    <scope>NUCLEOTIDE SEQUENCE [LARGE SCALE GENOMIC DNA]</scope>
    <source>
        <strain evidence="6 7">HAW-EB5</strain>
    </source>
</reference>
<keyword evidence="2" id="KW-0805">Transcription regulation</keyword>
<dbReference type="GO" id="GO:0003700">
    <property type="term" value="F:DNA-binding transcription factor activity"/>
    <property type="evidence" value="ECO:0007669"/>
    <property type="project" value="InterPro"/>
</dbReference>
<name>A0A3S0I897_9GAMM</name>
<dbReference type="PROSITE" id="PS50931">
    <property type="entry name" value="HTH_LYSR"/>
    <property type="match status" value="1"/>
</dbReference>
<dbReference type="SUPFAM" id="SSF53850">
    <property type="entry name" value="Periplasmic binding protein-like II"/>
    <property type="match status" value="1"/>
</dbReference>
<organism evidence="6 7">
    <name type="scientific">Shewanella atlantica</name>
    <dbReference type="NCBI Taxonomy" id="271099"/>
    <lineage>
        <taxon>Bacteria</taxon>
        <taxon>Pseudomonadati</taxon>
        <taxon>Pseudomonadota</taxon>
        <taxon>Gammaproteobacteria</taxon>
        <taxon>Alteromonadales</taxon>
        <taxon>Shewanellaceae</taxon>
        <taxon>Shewanella</taxon>
    </lineage>
</organism>
<evidence type="ECO:0000256" key="2">
    <source>
        <dbReference type="ARBA" id="ARBA00023015"/>
    </source>
</evidence>
<dbReference type="Pfam" id="PF03466">
    <property type="entry name" value="LysR_substrate"/>
    <property type="match status" value="1"/>
</dbReference>